<evidence type="ECO:0000313" key="5">
    <source>
        <dbReference type="Proteomes" id="UP000434580"/>
    </source>
</evidence>
<evidence type="ECO:0000313" key="4">
    <source>
        <dbReference type="EMBL" id="CAA0112170.1"/>
    </source>
</evidence>
<reference evidence="4 5" key="1">
    <citation type="submission" date="2019-11" db="EMBL/GenBank/DDBJ databases">
        <authorList>
            <person name="Holert J."/>
        </authorList>
    </citation>
    <scope>NUCLEOTIDE SEQUENCE [LARGE SCALE GENOMIC DNA]</scope>
    <source>
        <strain evidence="4">BC5_2</strain>
    </source>
</reference>
<organism evidence="4 5">
    <name type="scientific">BD1-7 clade bacterium</name>
    <dbReference type="NCBI Taxonomy" id="2029982"/>
    <lineage>
        <taxon>Bacteria</taxon>
        <taxon>Pseudomonadati</taxon>
        <taxon>Pseudomonadota</taxon>
        <taxon>Gammaproteobacteria</taxon>
        <taxon>Cellvibrionales</taxon>
        <taxon>Spongiibacteraceae</taxon>
        <taxon>BD1-7 clade</taxon>
    </lineage>
</organism>
<dbReference type="GO" id="GO:0010181">
    <property type="term" value="F:FMN binding"/>
    <property type="evidence" value="ECO:0007669"/>
    <property type="project" value="InterPro"/>
</dbReference>
<keyword evidence="2" id="KW-0288">FMN</keyword>
<feature type="domain" description="Flavodoxin-like" evidence="3">
    <location>
        <begin position="5"/>
        <end position="150"/>
    </location>
</feature>
<keyword evidence="1" id="KW-0285">Flavoprotein</keyword>
<evidence type="ECO:0000256" key="2">
    <source>
        <dbReference type="ARBA" id="ARBA00022643"/>
    </source>
</evidence>
<dbReference type="PROSITE" id="PS50902">
    <property type="entry name" value="FLAVODOXIN_LIKE"/>
    <property type="match status" value="1"/>
</dbReference>
<dbReference type="Proteomes" id="UP000434580">
    <property type="component" value="Unassembled WGS sequence"/>
</dbReference>
<dbReference type="InterPro" id="IPR005025">
    <property type="entry name" value="FMN_Rdtase-like_dom"/>
</dbReference>
<accession>A0A5S9Q1B8</accession>
<evidence type="ECO:0000259" key="3">
    <source>
        <dbReference type="PROSITE" id="PS50902"/>
    </source>
</evidence>
<gene>
    <name evidence="4" type="ORF">DPBNPPHM_01570</name>
</gene>
<sequence length="158" mass="16918">MPAQLLLVFHSQSGRNETLALHMRQAASAVAQGCEEPVSVVLKRAWEADSDDFCAADLIVMIAPENFGNISGGLKDFLDRVFYPAERAEALGKPYALVLDTGNSGTGCVQRIETIMQGLNARQVQAPLVLYGKPDDAAIAQARELAEALVVGLDMGVF</sequence>
<dbReference type="InterPro" id="IPR029039">
    <property type="entry name" value="Flavoprotein-like_sf"/>
</dbReference>
<dbReference type="InterPro" id="IPR008254">
    <property type="entry name" value="Flavodoxin/NO_synth"/>
</dbReference>
<name>A0A5S9Q1B8_9GAMM</name>
<dbReference type="Gene3D" id="3.40.50.360">
    <property type="match status" value="1"/>
</dbReference>
<dbReference type="OrthoDB" id="5736081at2"/>
<protein>
    <submittedName>
        <fullName evidence="4">NAD(P)H dehydrogenase (Quinone)</fullName>
        <ecNumber evidence="4">1.6.5.2</ecNumber>
    </submittedName>
</protein>
<dbReference type="EMBL" id="CACSII010000016">
    <property type="protein sequence ID" value="CAA0112170.1"/>
    <property type="molecule type" value="Genomic_DNA"/>
</dbReference>
<keyword evidence="4" id="KW-0560">Oxidoreductase</keyword>
<proteinExistence type="predicted"/>
<dbReference type="GO" id="GO:0003955">
    <property type="term" value="F:NAD(P)H dehydrogenase (quinone) activity"/>
    <property type="evidence" value="ECO:0007669"/>
    <property type="project" value="UniProtKB-EC"/>
</dbReference>
<dbReference type="Pfam" id="PF03358">
    <property type="entry name" value="FMN_red"/>
    <property type="match status" value="1"/>
</dbReference>
<dbReference type="EC" id="1.6.5.2" evidence="4"/>
<dbReference type="AlphaFoldDB" id="A0A5S9Q1B8"/>
<evidence type="ECO:0000256" key="1">
    <source>
        <dbReference type="ARBA" id="ARBA00022630"/>
    </source>
</evidence>
<dbReference type="SUPFAM" id="SSF52218">
    <property type="entry name" value="Flavoproteins"/>
    <property type="match status" value="1"/>
</dbReference>